<dbReference type="Proteomes" id="UP000245429">
    <property type="component" value="Chromosome"/>
</dbReference>
<dbReference type="OrthoDB" id="1121857at2"/>
<accession>A0A2U8QS41</accession>
<dbReference type="KEGG" id="fse:DI487_03275"/>
<dbReference type="AlphaFoldDB" id="A0A2U8QS41"/>
<keyword evidence="3" id="KW-1185">Reference proteome</keyword>
<dbReference type="RefSeq" id="WP_109568390.1">
    <property type="nucleotide sequence ID" value="NZ_CP029463.1"/>
</dbReference>
<keyword evidence="1" id="KW-0175">Coiled coil</keyword>
<evidence type="ECO:0000313" key="2">
    <source>
        <dbReference type="EMBL" id="AWM12982.1"/>
    </source>
</evidence>
<sequence length="89" mass="10285">MASVKNLKKEINYVLGDLVNIVYVWEMTHGGKPTEATDEIVDSIYDKYDELITKINNNSVENKKAYFKEIRKEYEEAANQLVAKINDLN</sequence>
<organism evidence="2 3">
    <name type="scientific">Flavobacterium sediminis</name>
    <dbReference type="NCBI Taxonomy" id="2201181"/>
    <lineage>
        <taxon>Bacteria</taxon>
        <taxon>Pseudomonadati</taxon>
        <taxon>Bacteroidota</taxon>
        <taxon>Flavobacteriia</taxon>
        <taxon>Flavobacteriales</taxon>
        <taxon>Flavobacteriaceae</taxon>
        <taxon>Flavobacterium</taxon>
    </lineage>
</organism>
<feature type="coiled-coil region" evidence="1">
    <location>
        <begin position="60"/>
        <end position="87"/>
    </location>
</feature>
<proteinExistence type="predicted"/>
<gene>
    <name evidence="2" type="ORF">DI487_03275</name>
</gene>
<name>A0A2U8QS41_9FLAO</name>
<evidence type="ECO:0000313" key="3">
    <source>
        <dbReference type="Proteomes" id="UP000245429"/>
    </source>
</evidence>
<evidence type="ECO:0000256" key="1">
    <source>
        <dbReference type="SAM" id="Coils"/>
    </source>
</evidence>
<reference evidence="2 3" key="1">
    <citation type="submission" date="2018-05" db="EMBL/GenBank/DDBJ databases">
        <title>Flavobacterium sp. MEBiC07310.</title>
        <authorList>
            <person name="Baek K."/>
        </authorList>
    </citation>
    <scope>NUCLEOTIDE SEQUENCE [LARGE SCALE GENOMIC DNA]</scope>
    <source>
        <strain evidence="2 3">MEBiC07310</strain>
    </source>
</reference>
<dbReference type="EMBL" id="CP029463">
    <property type="protein sequence ID" value="AWM12982.1"/>
    <property type="molecule type" value="Genomic_DNA"/>
</dbReference>
<protein>
    <submittedName>
        <fullName evidence="2">Uncharacterized protein</fullName>
    </submittedName>
</protein>